<sequence length="552" mass="61410">MLRCGPEHGTGLTWEWWIVELQADIAVIGGGMGGVSAALAALEAGRRVVLTEQTRWLGGQLTSQLVPTDEHRYIENDGANRSYRRLRDGLREHYRRNFPLTDAARADPHLNPGHAWVSPVSVDPRVAVSVIDDLLMPYLAADRLVVLRETAPVAIATDSDRVTAVRVRTASGDEIDITAPYVLDATELGDLLPMAQVEHVSGRESQEQTGEPGAWPTADPTDMQGVSWCFALDHLAGEDHTIDRPEDYDYWRDLRPPQLDGRRILSFGEPVTPEGKPGRVYTLNPNPDDDVIDLDHRNMGLAPELWNYRRIAVRRFFSPGFFRSDVVVVNWPMNDYVGGPLFGVPEAEHHWHQAKALSRSLVYWLQTDAPRPDGGTGWPGMRLRADVAGTEDGFAMYPYIRESRRILALKTIVEQEISTAYRGDGGSERYPDSVGTGHYYWIDRHHTTGDGRGAGGTPHPFEIPLRALIPRRLRNLLPAAKNIGTTQITNGAYRLHPVEWSIGEAVGALAAYCLDNGTEPHAVVAAADAVEDFQRVLTARGVQLRWAEDKRW</sequence>
<comment type="caution">
    <text evidence="1">The sequence shown here is derived from an EMBL/GenBank/DDBJ whole genome shotgun (WGS) entry which is preliminary data.</text>
</comment>
<gene>
    <name evidence="1" type="ORF">EXU48_00285</name>
</gene>
<organism evidence="1 2">
    <name type="scientific">Occultella glacieicola</name>
    <dbReference type="NCBI Taxonomy" id="2518684"/>
    <lineage>
        <taxon>Bacteria</taxon>
        <taxon>Bacillati</taxon>
        <taxon>Actinomycetota</taxon>
        <taxon>Actinomycetes</taxon>
        <taxon>Micrococcales</taxon>
        <taxon>Ruaniaceae</taxon>
        <taxon>Occultella</taxon>
    </lineage>
</organism>
<accession>A0ABY2ED27</accession>
<dbReference type="Proteomes" id="UP000504882">
    <property type="component" value="Unassembled WGS sequence"/>
</dbReference>
<dbReference type="SUPFAM" id="SSF51905">
    <property type="entry name" value="FAD/NAD(P)-binding domain"/>
    <property type="match status" value="1"/>
</dbReference>
<dbReference type="InterPro" id="IPR005288">
    <property type="entry name" value="NadB"/>
</dbReference>
<dbReference type="Pfam" id="PF12831">
    <property type="entry name" value="FAD_oxidored"/>
    <property type="match status" value="1"/>
</dbReference>
<dbReference type="InterPro" id="IPR036188">
    <property type="entry name" value="FAD/NAD-bd_sf"/>
</dbReference>
<keyword evidence="2" id="KW-1185">Reference proteome</keyword>
<reference evidence="1 2" key="1">
    <citation type="submission" date="2019-03" db="EMBL/GenBank/DDBJ databases">
        <title>Genomic features of bacteria from cold environments.</title>
        <authorList>
            <person name="Shen L."/>
        </authorList>
    </citation>
    <scope>NUCLEOTIDE SEQUENCE [LARGE SCALE GENOMIC DNA]</scope>
    <source>
        <strain evidence="2">T3246-1</strain>
    </source>
</reference>
<evidence type="ECO:0000313" key="2">
    <source>
        <dbReference type="Proteomes" id="UP000504882"/>
    </source>
</evidence>
<dbReference type="PANTHER" id="PTHR42716:SF1">
    <property type="entry name" value="SLL0471 PROTEIN"/>
    <property type="match status" value="1"/>
</dbReference>
<protein>
    <submittedName>
        <fullName evidence="1">FAD-dependent oxidoreductase</fullName>
    </submittedName>
</protein>
<name>A0ABY2ED27_9MICO</name>
<dbReference type="Gene3D" id="3.50.50.60">
    <property type="entry name" value="FAD/NAD(P)-binding domain"/>
    <property type="match status" value="1"/>
</dbReference>
<proteinExistence type="predicted"/>
<dbReference type="PANTHER" id="PTHR42716">
    <property type="entry name" value="L-ASPARTATE OXIDASE"/>
    <property type="match status" value="1"/>
</dbReference>
<evidence type="ECO:0000313" key="1">
    <source>
        <dbReference type="EMBL" id="TDE98692.1"/>
    </source>
</evidence>
<dbReference type="EMBL" id="SMNA01000001">
    <property type="protein sequence ID" value="TDE98692.1"/>
    <property type="molecule type" value="Genomic_DNA"/>
</dbReference>